<feature type="region of interest" description="Disordered" evidence="3">
    <location>
        <begin position="137"/>
        <end position="157"/>
    </location>
</feature>
<evidence type="ECO:0000256" key="3">
    <source>
        <dbReference type="SAM" id="MobiDB-lite"/>
    </source>
</evidence>
<dbReference type="PANTHER" id="PTHR11527">
    <property type="entry name" value="HEAT-SHOCK PROTEIN 20 FAMILY MEMBER"/>
    <property type="match status" value="1"/>
</dbReference>
<dbReference type="EMBL" id="JAMQJZ010000007">
    <property type="protein sequence ID" value="MDC3420833.1"/>
    <property type="molecule type" value="Genomic_DNA"/>
</dbReference>
<comment type="similarity">
    <text evidence="1 2">Belongs to the small heat shock protein (HSP20) family.</text>
</comment>
<evidence type="ECO:0000313" key="6">
    <source>
        <dbReference type="Proteomes" id="UP001145072"/>
    </source>
</evidence>
<dbReference type="PROSITE" id="PS01031">
    <property type="entry name" value="SHSP"/>
    <property type="match status" value="1"/>
</dbReference>
<dbReference type="SUPFAM" id="SSF49764">
    <property type="entry name" value="HSP20-like chaperones"/>
    <property type="match status" value="1"/>
</dbReference>
<protein>
    <submittedName>
        <fullName evidence="5">Hsp20/alpha crystallin family protein</fullName>
    </submittedName>
</protein>
<comment type="caution">
    <text evidence="5">The sequence shown here is derived from an EMBL/GenBank/DDBJ whole genome shotgun (WGS) entry which is preliminary data.</text>
</comment>
<proteinExistence type="inferred from homology"/>
<name>A0A9X4AJY5_9BACI</name>
<evidence type="ECO:0000259" key="4">
    <source>
        <dbReference type="PROSITE" id="PS01031"/>
    </source>
</evidence>
<feature type="domain" description="SHSP" evidence="4">
    <location>
        <begin position="46"/>
        <end position="157"/>
    </location>
</feature>
<dbReference type="Proteomes" id="UP001145072">
    <property type="component" value="Unassembled WGS sequence"/>
</dbReference>
<dbReference type="CDD" id="cd06464">
    <property type="entry name" value="ACD_sHsps-like"/>
    <property type="match status" value="1"/>
</dbReference>
<dbReference type="Gene3D" id="2.60.40.790">
    <property type="match status" value="1"/>
</dbReference>
<evidence type="ECO:0000256" key="2">
    <source>
        <dbReference type="RuleBase" id="RU003616"/>
    </source>
</evidence>
<dbReference type="RefSeq" id="WP_259872371.1">
    <property type="nucleotide sequence ID" value="NZ_JAMQJZ010000007.1"/>
</dbReference>
<organism evidence="5 6">
    <name type="scientific">Aquibacillus koreensis</name>
    <dbReference type="NCBI Taxonomy" id="279446"/>
    <lineage>
        <taxon>Bacteria</taxon>
        <taxon>Bacillati</taxon>
        <taxon>Bacillota</taxon>
        <taxon>Bacilli</taxon>
        <taxon>Bacillales</taxon>
        <taxon>Bacillaceae</taxon>
        <taxon>Aquibacillus</taxon>
    </lineage>
</organism>
<feature type="compositionally biased region" description="Basic and acidic residues" evidence="3">
    <location>
        <begin position="148"/>
        <end position="157"/>
    </location>
</feature>
<evidence type="ECO:0000313" key="5">
    <source>
        <dbReference type="EMBL" id="MDC3420833.1"/>
    </source>
</evidence>
<dbReference type="InterPro" id="IPR031107">
    <property type="entry name" value="Small_HSP"/>
</dbReference>
<dbReference type="Pfam" id="PF00011">
    <property type="entry name" value="HSP20"/>
    <property type="match status" value="1"/>
</dbReference>
<dbReference type="InterPro" id="IPR008978">
    <property type="entry name" value="HSP20-like_chaperone"/>
</dbReference>
<reference evidence="5" key="1">
    <citation type="submission" date="2022-06" db="EMBL/GenBank/DDBJ databases">
        <title>Aquibacillus sp. a new bacterium isolated from soil saline samples.</title>
        <authorList>
            <person name="Galisteo C."/>
            <person name="De La Haba R."/>
            <person name="Sanchez-Porro C."/>
            <person name="Ventosa A."/>
        </authorList>
    </citation>
    <scope>NUCLEOTIDE SEQUENCE</scope>
    <source>
        <strain evidence="5">JCM 12387</strain>
    </source>
</reference>
<sequence length="157" mass="18503">MDEKSKHHKKKQENEAGSDLMRMMDDFFSSKPTKNILNSIDSFFYNSSSPTRIPVDVFETDNEWVVKVDLPGLRKEDIHVDVVGDRLKIKIADDQELEKYDEKSEYYHRERRYRKSERTVHLPYTVDKKTAKAKYANGVLDIRGPKKPRSDHQLDID</sequence>
<evidence type="ECO:0000256" key="1">
    <source>
        <dbReference type="PROSITE-ProRule" id="PRU00285"/>
    </source>
</evidence>
<dbReference type="InterPro" id="IPR002068">
    <property type="entry name" value="A-crystallin/Hsp20_dom"/>
</dbReference>
<keyword evidence="6" id="KW-1185">Reference proteome</keyword>
<accession>A0A9X4AJY5</accession>
<gene>
    <name evidence="5" type="ORF">NC661_10675</name>
</gene>
<dbReference type="AlphaFoldDB" id="A0A9X4AJY5"/>